<reference evidence="3 4" key="1">
    <citation type="journal article" date="2015" name="BMC Genomics">
        <title>Genome mining reveals unlocked bioactive potential of marine Gram-negative bacteria.</title>
        <authorList>
            <person name="Machado H."/>
            <person name="Sonnenschein E.C."/>
            <person name="Melchiorsen J."/>
            <person name="Gram L."/>
        </authorList>
    </citation>
    <scope>NUCLEOTIDE SEQUENCE [LARGE SCALE GENOMIC DNA]</scope>
    <source>
        <strain evidence="3 4">S2471</strain>
    </source>
</reference>
<dbReference type="SMART" id="SM00028">
    <property type="entry name" value="TPR"/>
    <property type="match status" value="2"/>
</dbReference>
<dbReference type="AlphaFoldDB" id="A0A0F4QQA7"/>
<feature type="chain" id="PRO_5002475889" evidence="2">
    <location>
        <begin position="18"/>
        <end position="329"/>
    </location>
</feature>
<dbReference type="Pfam" id="PF13181">
    <property type="entry name" value="TPR_8"/>
    <property type="match status" value="2"/>
</dbReference>
<keyword evidence="4" id="KW-1185">Reference proteome</keyword>
<dbReference type="InterPro" id="IPR019734">
    <property type="entry name" value="TPR_rpt"/>
</dbReference>
<evidence type="ECO:0000313" key="4">
    <source>
        <dbReference type="Proteomes" id="UP000033452"/>
    </source>
</evidence>
<evidence type="ECO:0000256" key="2">
    <source>
        <dbReference type="SAM" id="SignalP"/>
    </source>
</evidence>
<evidence type="ECO:0000256" key="1">
    <source>
        <dbReference type="PROSITE-ProRule" id="PRU00339"/>
    </source>
</evidence>
<dbReference type="OrthoDB" id="6284557at2"/>
<gene>
    <name evidence="3" type="ORF">TW77_08790</name>
</gene>
<dbReference type="EMBL" id="JXYA01000017">
    <property type="protein sequence ID" value="KJZ09878.1"/>
    <property type="molecule type" value="Genomic_DNA"/>
</dbReference>
<protein>
    <submittedName>
        <fullName evidence="3">Uncharacterized protein</fullName>
    </submittedName>
</protein>
<feature type="repeat" description="TPR" evidence="1">
    <location>
        <begin position="99"/>
        <end position="132"/>
    </location>
</feature>
<dbReference type="PATRIC" id="fig|43658.5.peg.1856"/>
<dbReference type="InterPro" id="IPR011990">
    <property type="entry name" value="TPR-like_helical_dom_sf"/>
</dbReference>
<evidence type="ECO:0000313" key="3">
    <source>
        <dbReference type="EMBL" id="KJZ09878.1"/>
    </source>
</evidence>
<keyword evidence="1" id="KW-0802">TPR repeat</keyword>
<feature type="signal peptide" evidence="2">
    <location>
        <begin position="1"/>
        <end position="17"/>
    </location>
</feature>
<dbReference type="RefSeq" id="WP_046004607.1">
    <property type="nucleotide sequence ID" value="NZ_JXYA01000017.1"/>
</dbReference>
<dbReference type="PROSITE" id="PS50005">
    <property type="entry name" value="TPR"/>
    <property type="match status" value="1"/>
</dbReference>
<organism evidence="3 4">
    <name type="scientific">Pseudoalteromonas rubra</name>
    <dbReference type="NCBI Taxonomy" id="43658"/>
    <lineage>
        <taxon>Bacteria</taxon>
        <taxon>Pseudomonadati</taxon>
        <taxon>Pseudomonadota</taxon>
        <taxon>Gammaproteobacteria</taxon>
        <taxon>Alteromonadales</taxon>
        <taxon>Pseudoalteromonadaceae</taxon>
        <taxon>Pseudoalteromonas</taxon>
    </lineage>
</organism>
<dbReference type="Gene3D" id="1.25.40.10">
    <property type="entry name" value="Tetratricopeptide repeat domain"/>
    <property type="match status" value="1"/>
</dbReference>
<accession>A0A0F4QQA7</accession>
<dbReference type="Proteomes" id="UP000033452">
    <property type="component" value="Unassembled WGS sequence"/>
</dbReference>
<comment type="caution">
    <text evidence="3">The sequence shown here is derived from an EMBL/GenBank/DDBJ whole genome shotgun (WGS) entry which is preliminary data.</text>
</comment>
<dbReference type="SUPFAM" id="SSF48452">
    <property type="entry name" value="TPR-like"/>
    <property type="match status" value="1"/>
</dbReference>
<name>A0A0F4QQA7_9GAMM</name>
<keyword evidence="2" id="KW-0732">Signal</keyword>
<proteinExistence type="predicted"/>
<sequence length="329" mass="36546">MMAFPTMLLTWALAVSAPTSCTLPIELLKSQATNQPKQAIQTYLNHKHSLQQETCTDTALAYRYILMAATREQDWPLVEEVAKALQSVHLASEVDGKELNIINNIGVAYRKAGQTDEALAHYRCALTYARTHDARALIKINIAIVHRNAGQPAIGFRLLEGIDEGYLPSIILAGLHVAKGNTALQLKHYDEAQQAYQQAHNHYLKMQDRRNAQAVVANMLVVALATNNLAAYDQLRPDSTSDPLLLTDHGLRFIQWLDTFRSYSSANNLSQAQQLALQDTQDIAADYLEFVALLSARFGLNQAVTQRVPDKSRQLPLSGALAKHWCTSM</sequence>